<evidence type="ECO:0000313" key="10">
    <source>
        <dbReference type="Proteomes" id="UP000008549"/>
    </source>
</evidence>
<dbReference type="InterPro" id="IPR045318">
    <property type="entry name" value="EZH1/2-like"/>
</dbReference>
<dbReference type="Gene3D" id="2.170.270.10">
    <property type="entry name" value="SET domain"/>
    <property type="match status" value="1"/>
</dbReference>
<evidence type="ECO:0000256" key="5">
    <source>
        <dbReference type="ARBA" id="ARBA00023163"/>
    </source>
</evidence>
<keyword evidence="3" id="KW-0949">S-adenosyl-L-methionine</keyword>
<accession>A8WZX3</accession>
<dbReference type="RefSeq" id="XP_045092947.1">
    <property type="nucleotide sequence ID" value="XM_045235398.1"/>
</dbReference>
<dbReference type="eggNOG" id="KOG1079">
    <property type="taxonomic scope" value="Eukaryota"/>
</dbReference>
<reference evidence="9 10" key="2">
    <citation type="journal article" date="2011" name="PLoS Genet.">
        <title>Caenorhabditis briggsae recombinant inbred line genotypes reveal inter-strain incompatibility and the evolution of recombination.</title>
        <authorList>
            <person name="Ross J.A."/>
            <person name="Koboldt D.C."/>
            <person name="Staisch J.E."/>
            <person name="Chamberlin H.M."/>
            <person name="Gupta B.P."/>
            <person name="Miller R.D."/>
            <person name="Baird S.E."/>
            <person name="Haag E.S."/>
        </authorList>
    </citation>
    <scope>NUCLEOTIDE SEQUENCE [LARGE SCALE GENOMIC DNA]</scope>
    <source>
        <strain evidence="9 10">AF16</strain>
    </source>
</reference>
<dbReference type="GO" id="GO:0035098">
    <property type="term" value="C:ESC/E(Z) complex"/>
    <property type="evidence" value="ECO:0000318"/>
    <property type="project" value="GO_Central"/>
</dbReference>
<dbReference type="Pfam" id="PF00856">
    <property type="entry name" value="SET"/>
    <property type="match status" value="1"/>
</dbReference>
<dbReference type="KEGG" id="cbr:CBG_05455"/>
<feature type="coiled-coil region" evidence="6">
    <location>
        <begin position="576"/>
        <end position="603"/>
    </location>
</feature>
<keyword evidence="1" id="KW-0489">Methyltransferase</keyword>
<dbReference type="WormBase" id="CBG05455">
    <property type="protein sequence ID" value="CBP44647"/>
    <property type="gene ID" value="WBGene00027903"/>
</dbReference>
<dbReference type="GO" id="GO:0046976">
    <property type="term" value="F:histone H3K27 methyltransferase activity"/>
    <property type="evidence" value="ECO:0000318"/>
    <property type="project" value="GO_Central"/>
</dbReference>
<dbReference type="PROSITE" id="PS51633">
    <property type="entry name" value="CXC"/>
    <property type="match status" value="1"/>
</dbReference>
<evidence type="ECO:0000259" key="7">
    <source>
        <dbReference type="PROSITE" id="PS50280"/>
    </source>
</evidence>
<dbReference type="PANTHER" id="PTHR45747:SF4">
    <property type="entry name" value="HISTONE-LYSINE N-METHYLTRANSFERASE E(Z)"/>
    <property type="match status" value="1"/>
</dbReference>
<evidence type="ECO:0000259" key="8">
    <source>
        <dbReference type="PROSITE" id="PS51633"/>
    </source>
</evidence>
<keyword evidence="5" id="KW-0804">Transcription</keyword>
<dbReference type="Proteomes" id="UP000008549">
    <property type="component" value="Unassembled WGS sequence"/>
</dbReference>
<dbReference type="GO" id="GO:0031507">
    <property type="term" value="P:heterochromatin formation"/>
    <property type="evidence" value="ECO:0000318"/>
    <property type="project" value="GO_Central"/>
</dbReference>
<dbReference type="PANTHER" id="PTHR45747">
    <property type="entry name" value="HISTONE-LYSINE N-METHYLTRANSFERASE E(Z)"/>
    <property type="match status" value="1"/>
</dbReference>
<organism evidence="9 10">
    <name type="scientific">Caenorhabditis briggsae</name>
    <dbReference type="NCBI Taxonomy" id="6238"/>
    <lineage>
        <taxon>Eukaryota</taxon>
        <taxon>Metazoa</taxon>
        <taxon>Ecdysozoa</taxon>
        <taxon>Nematoda</taxon>
        <taxon>Chromadorea</taxon>
        <taxon>Rhabditida</taxon>
        <taxon>Rhabditina</taxon>
        <taxon>Rhabditomorpha</taxon>
        <taxon>Rhabditoidea</taxon>
        <taxon>Rhabditidae</taxon>
        <taxon>Peloderinae</taxon>
        <taxon>Caenorhabditis</taxon>
    </lineage>
</organism>
<dbReference type="CTD" id="8575578"/>
<reference evidence="9 10" key="1">
    <citation type="journal article" date="2003" name="PLoS Biol.">
        <title>The genome sequence of Caenorhabditis briggsae: a platform for comparative genomics.</title>
        <authorList>
            <person name="Stein L.D."/>
            <person name="Bao Z."/>
            <person name="Blasiar D."/>
            <person name="Blumenthal T."/>
            <person name="Brent M.R."/>
            <person name="Chen N."/>
            <person name="Chinwalla A."/>
            <person name="Clarke L."/>
            <person name="Clee C."/>
            <person name="Coghlan A."/>
            <person name="Coulson A."/>
            <person name="D'Eustachio P."/>
            <person name="Fitch D.H."/>
            <person name="Fulton L.A."/>
            <person name="Fulton R.E."/>
            <person name="Griffiths-Jones S."/>
            <person name="Harris T.W."/>
            <person name="Hillier L.W."/>
            <person name="Kamath R."/>
            <person name="Kuwabara P.E."/>
            <person name="Mardis E.R."/>
            <person name="Marra M.A."/>
            <person name="Miner T.L."/>
            <person name="Minx P."/>
            <person name="Mullikin J.C."/>
            <person name="Plumb R.W."/>
            <person name="Rogers J."/>
            <person name="Schein J.E."/>
            <person name="Sohrmann M."/>
            <person name="Spieth J."/>
            <person name="Stajich J.E."/>
            <person name="Wei C."/>
            <person name="Willey D."/>
            <person name="Wilson R.K."/>
            <person name="Durbin R."/>
            <person name="Waterston R.H."/>
        </authorList>
    </citation>
    <scope>NUCLEOTIDE SEQUENCE [LARGE SCALE GENOMIC DNA]</scope>
    <source>
        <strain evidence="9 10">AF16</strain>
    </source>
</reference>
<keyword evidence="10" id="KW-1185">Reference proteome</keyword>
<proteinExistence type="predicted"/>
<evidence type="ECO:0000313" key="11">
    <source>
        <dbReference type="WormBase" id="CBG05455"/>
    </source>
</evidence>
<dbReference type="SUPFAM" id="SSF82199">
    <property type="entry name" value="SET domain"/>
    <property type="match status" value="1"/>
</dbReference>
<dbReference type="InterPro" id="IPR001214">
    <property type="entry name" value="SET_dom"/>
</dbReference>
<dbReference type="STRING" id="6238.A8WZX3"/>
<feature type="domain" description="CXC" evidence="8">
    <location>
        <begin position="326"/>
        <end position="435"/>
    </location>
</feature>
<dbReference type="InParanoid" id="A8WZX3"/>
<keyword evidence="4" id="KW-0805">Transcription regulation</keyword>
<evidence type="ECO:0000256" key="1">
    <source>
        <dbReference type="ARBA" id="ARBA00022603"/>
    </source>
</evidence>
<dbReference type="AlphaFoldDB" id="A8WZX3"/>
<gene>
    <name evidence="9 11" type="ORF">CBG05455</name>
    <name evidence="9" type="ORF">CBG_05455</name>
</gene>
<dbReference type="HOGENOM" id="CLU_391404_0_0_1"/>
<dbReference type="PROSITE" id="PS50280">
    <property type="entry name" value="SET"/>
    <property type="match status" value="1"/>
</dbReference>
<dbReference type="InterPro" id="IPR026489">
    <property type="entry name" value="CXC_dom"/>
</dbReference>
<dbReference type="SMART" id="SM00317">
    <property type="entry name" value="SET"/>
    <property type="match status" value="1"/>
</dbReference>
<dbReference type="InterPro" id="IPR046341">
    <property type="entry name" value="SET_dom_sf"/>
</dbReference>
<protein>
    <submittedName>
        <fullName evidence="9">Protein CBG05455</fullName>
    </submittedName>
</protein>
<evidence type="ECO:0000313" key="9">
    <source>
        <dbReference type="EMBL" id="CAP25933.2"/>
    </source>
</evidence>
<evidence type="ECO:0000256" key="2">
    <source>
        <dbReference type="ARBA" id="ARBA00022679"/>
    </source>
</evidence>
<dbReference type="GO" id="GO:0005634">
    <property type="term" value="C:nucleus"/>
    <property type="evidence" value="ECO:0000318"/>
    <property type="project" value="GO_Central"/>
</dbReference>
<sequence length="705" mass="81537">MCVKRYKNFQYGGNKEIKFAEFQGTSMNKNQTSKEIDRWKNKIRERTEQFMKQYPKVVEMESDDDDDDEIEEGCGYKIAYENVKIPDEETLIMPYVNENVDHDKIAEILQQTYPSIVGYHKNEYDISDRCFFHVMKKCLQEVNKYKLDPKFFYHSLYLIFPIRGSANKMSQIFPTLAEKFDARLDALTLEPWKNDETDTKSFSSHGNHFSYCVPLPYKVDDSNCKSTECFKREDRTTPIDRKDSDRLQIFVKKSVNIKGREHFLPFMNHLFSTKDPDFCRAAKKFETLGTCKELHEFVLGLEMRITEPMEAFPRKLSPNERYRFHERREDVEKEIAEKSEQELESSPANPCTHFGPCGPGNEDCSCKNFCSPFCQCDINCKLRFQGCKCKPGECGTNRCHCANQWLECIPGRCTNCCSEETKDSNAQKLVCKNSILSRKAVPCLLKSGKSKIAGTGAFLTVDVEKGDCVGEYIGHHISMEETERRDELYKFAANNYLFQLPNGQGNLDGALIGNATRFVNHSSENPNLSTTYRNMLNGNSHILFIAEMDMKAGTEVTIDYGYPKECEKVMFTYNHEKKAQKYIDEYDEECQEIEKEQRKKNRKSYWASYMAIQPMEIVSREIAKFEPEILTSNAAYYGIINLSDPSQVVFNVLSVTSAPVDIVVTLLCRWRTIAYTRKHHQSEALEKLHKSRELVFSCQTIGPLM</sequence>
<keyword evidence="6" id="KW-0175">Coiled coil</keyword>
<feature type="domain" description="SET" evidence="7">
    <location>
        <begin position="443"/>
        <end position="561"/>
    </location>
</feature>
<dbReference type="GeneID" id="8575578"/>
<dbReference type="EMBL" id="HE601369">
    <property type="protein sequence ID" value="CAP25933.2"/>
    <property type="molecule type" value="Genomic_DNA"/>
</dbReference>
<dbReference type="GO" id="GO:0032259">
    <property type="term" value="P:methylation"/>
    <property type="evidence" value="ECO:0007669"/>
    <property type="project" value="UniProtKB-KW"/>
</dbReference>
<evidence type="ECO:0000256" key="6">
    <source>
        <dbReference type="SAM" id="Coils"/>
    </source>
</evidence>
<evidence type="ECO:0000256" key="4">
    <source>
        <dbReference type="ARBA" id="ARBA00023015"/>
    </source>
</evidence>
<name>A8WZX3_CAEBR</name>
<evidence type="ECO:0000256" key="3">
    <source>
        <dbReference type="ARBA" id="ARBA00022691"/>
    </source>
</evidence>
<dbReference type="GO" id="GO:0003682">
    <property type="term" value="F:chromatin binding"/>
    <property type="evidence" value="ECO:0000318"/>
    <property type="project" value="GO_Central"/>
</dbReference>
<keyword evidence="2" id="KW-0808">Transferase</keyword>